<accession>A0A939DNX1</accession>
<comment type="caution">
    <text evidence="6">The sequence shown here is derived from an EMBL/GenBank/DDBJ whole genome shotgun (WGS) entry which is preliminary data.</text>
</comment>
<dbReference type="InterPro" id="IPR047057">
    <property type="entry name" value="MerR_fam"/>
</dbReference>
<dbReference type="PANTHER" id="PTHR30204">
    <property type="entry name" value="REDOX-CYCLING DRUG-SENSING TRANSCRIPTIONAL ACTIVATOR SOXR"/>
    <property type="match status" value="1"/>
</dbReference>
<evidence type="ECO:0000256" key="1">
    <source>
        <dbReference type="ARBA" id="ARBA00023015"/>
    </source>
</evidence>
<feature type="coiled-coil region" evidence="4">
    <location>
        <begin position="77"/>
        <end position="111"/>
    </location>
</feature>
<organism evidence="6 7">
    <name type="scientific">Bowmanella dokdonensis</name>
    <dbReference type="NCBI Taxonomy" id="751969"/>
    <lineage>
        <taxon>Bacteria</taxon>
        <taxon>Pseudomonadati</taxon>
        <taxon>Pseudomonadota</taxon>
        <taxon>Gammaproteobacteria</taxon>
        <taxon>Alteromonadales</taxon>
        <taxon>Alteromonadaceae</taxon>
        <taxon>Bowmanella</taxon>
    </lineage>
</organism>
<reference evidence="6" key="1">
    <citation type="submission" date="2021-03" db="EMBL/GenBank/DDBJ databases">
        <title>novel species isolated from a fishpond in China.</title>
        <authorList>
            <person name="Lu H."/>
            <person name="Cai Z."/>
        </authorList>
    </citation>
    <scope>NUCLEOTIDE SEQUENCE</scope>
    <source>
        <strain evidence="6">JCM 30855</strain>
    </source>
</reference>
<evidence type="ECO:0000259" key="5">
    <source>
        <dbReference type="PROSITE" id="PS50937"/>
    </source>
</evidence>
<keyword evidence="1" id="KW-0805">Transcription regulation</keyword>
<dbReference type="AlphaFoldDB" id="A0A939DNX1"/>
<dbReference type="InterPro" id="IPR000551">
    <property type="entry name" value="MerR-type_HTH_dom"/>
</dbReference>
<gene>
    <name evidence="6" type="ORF">J0A66_13515</name>
</gene>
<dbReference type="EMBL" id="JAFKCV010000007">
    <property type="protein sequence ID" value="MBN7826248.1"/>
    <property type="molecule type" value="Genomic_DNA"/>
</dbReference>
<dbReference type="Proteomes" id="UP000664654">
    <property type="component" value="Unassembled WGS sequence"/>
</dbReference>
<dbReference type="PANTHER" id="PTHR30204:SF94">
    <property type="entry name" value="HEAVY METAL-DEPENDENT TRANSCRIPTIONAL REGULATOR HI_0293-RELATED"/>
    <property type="match status" value="1"/>
</dbReference>
<dbReference type="PROSITE" id="PS50937">
    <property type="entry name" value="HTH_MERR_2"/>
    <property type="match status" value="1"/>
</dbReference>
<dbReference type="GO" id="GO:0003700">
    <property type="term" value="F:DNA-binding transcription factor activity"/>
    <property type="evidence" value="ECO:0007669"/>
    <property type="project" value="InterPro"/>
</dbReference>
<dbReference type="RefSeq" id="WP_206574362.1">
    <property type="nucleotide sequence ID" value="NZ_JAFKCV010000007.1"/>
</dbReference>
<name>A0A939DNX1_9ALTE</name>
<dbReference type="InterPro" id="IPR009061">
    <property type="entry name" value="DNA-bd_dom_put_sf"/>
</dbReference>
<evidence type="ECO:0000256" key="4">
    <source>
        <dbReference type="SAM" id="Coils"/>
    </source>
</evidence>
<feature type="domain" description="HTH merR-type" evidence="5">
    <location>
        <begin position="1"/>
        <end position="69"/>
    </location>
</feature>
<evidence type="ECO:0000313" key="6">
    <source>
        <dbReference type="EMBL" id="MBN7826248.1"/>
    </source>
</evidence>
<dbReference type="SUPFAM" id="SSF46955">
    <property type="entry name" value="Putative DNA-binding domain"/>
    <property type="match status" value="1"/>
</dbReference>
<protein>
    <submittedName>
        <fullName evidence="6">MerR family transcriptional regulator</fullName>
    </submittedName>
</protein>
<evidence type="ECO:0000256" key="2">
    <source>
        <dbReference type="ARBA" id="ARBA00023125"/>
    </source>
</evidence>
<keyword evidence="7" id="KW-1185">Reference proteome</keyword>
<proteinExistence type="predicted"/>
<dbReference type="Gene3D" id="1.10.1660.10">
    <property type="match status" value="1"/>
</dbReference>
<evidence type="ECO:0000256" key="3">
    <source>
        <dbReference type="ARBA" id="ARBA00023163"/>
    </source>
</evidence>
<dbReference type="PRINTS" id="PR00040">
    <property type="entry name" value="HTHMERR"/>
</dbReference>
<dbReference type="SMART" id="SM00422">
    <property type="entry name" value="HTH_MERR"/>
    <property type="match status" value="1"/>
</dbReference>
<keyword evidence="3" id="KW-0804">Transcription</keyword>
<evidence type="ECO:0000313" key="7">
    <source>
        <dbReference type="Proteomes" id="UP000664654"/>
    </source>
</evidence>
<dbReference type="Pfam" id="PF13411">
    <property type="entry name" value="MerR_1"/>
    <property type="match status" value="1"/>
</dbReference>
<keyword evidence="2" id="KW-0238">DNA-binding</keyword>
<sequence>MKINQLATASGIPAKTIRYYEQIGLLEPAERAQNGYRLYSQQDVDCLVFIRRCRDLQIPLEEVGRLLQVQRQPTDSCDEVENIIKRQLQRVQQTREELSKLEASLTALANCCDNNQVSKCGILSQLKP</sequence>
<dbReference type="GO" id="GO:0003677">
    <property type="term" value="F:DNA binding"/>
    <property type="evidence" value="ECO:0007669"/>
    <property type="project" value="UniProtKB-KW"/>
</dbReference>
<keyword evidence="4" id="KW-0175">Coiled coil</keyword>